<protein>
    <recommendedName>
        <fullName evidence="10">Probable lipid II flippase MurJ</fullName>
    </recommendedName>
</protein>
<keyword evidence="4 10" id="KW-0133">Cell shape</keyword>
<evidence type="ECO:0000256" key="10">
    <source>
        <dbReference type="HAMAP-Rule" id="MF_02078"/>
    </source>
</evidence>
<dbReference type="InterPro" id="IPR004268">
    <property type="entry name" value="MurJ"/>
</dbReference>
<comment type="subcellular location">
    <subcellularLocation>
        <location evidence="10">Cell inner membrane</location>
        <topology evidence="10">Multi-pass membrane protein</topology>
    </subcellularLocation>
    <subcellularLocation>
        <location evidence="1">Cell membrane</location>
        <topology evidence="1">Multi-pass membrane protein</topology>
    </subcellularLocation>
</comment>
<dbReference type="GO" id="GO:0009252">
    <property type="term" value="P:peptidoglycan biosynthetic process"/>
    <property type="evidence" value="ECO:0007669"/>
    <property type="project" value="UniProtKB-UniRule"/>
</dbReference>
<name>A8ZV41_DESOH</name>
<keyword evidence="6 10" id="KW-1133">Transmembrane helix</keyword>
<dbReference type="UniPathway" id="UPA00219"/>
<keyword evidence="10 11" id="KW-0813">Transport</keyword>
<evidence type="ECO:0000256" key="7">
    <source>
        <dbReference type="ARBA" id="ARBA00023136"/>
    </source>
</evidence>
<gene>
    <name evidence="10" type="primary">murJ</name>
    <name evidence="12" type="ordered locus">Dole_2327</name>
</gene>
<dbReference type="GO" id="GO:0005886">
    <property type="term" value="C:plasma membrane"/>
    <property type="evidence" value="ECO:0007669"/>
    <property type="project" value="UniProtKB-SubCell"/>
</dbReference>
<evidence type="ECO:0000256" key="1">
    <source>
        <dbReference type="ARBA" id="ARBA00004651"/>
    </source>
</evidence>
<feature type="transmembrane region" description="Helical" evidence="10">
    <location>
        <begin position="483"/>
        <end position="505"/>
    </location>
</feature>
<dbReference type="Proteomes" id="UP000008561">
    <property type="component" value="Chromosome"/>
</dbReference>
<dbReference type="PRINTS" id="PR01806">
    <property type="entry name" value="VIRFACTRMVIN"/>
</dbReference>
<proteinExistence type="inferred from homology"/>
<evidence type="ECO:0000256" key="11">
    <source>
        <dbReference type="PIRNR" id="PIRNR002869"/>
    </source>
</evidence>
<evidence type="ECO:0000256" key="4">
    <source>
        <dbReference type="ARBA" id="ARBA00022960"/>
    </source>
</evidence>
<feature type="transmembrane region" description="Helical" evidence="10">
    <location>
        <begin position="391"/>
        <end position="410"/>
    </location>
</feature>
<keyword evidence="5 10" id="KW-0573">Peptidoglycan synthesis</keyword>
<dbReference type="HAMAP" id="MF_02078">
    <property type="entry name" value="MurJ_MviN"/>
    <property type="match status" value="1"/>
</dbReference>
<evidence type="ECO:0000256" key="8">
    <source>
        <dbReference type="ARBA" id="ARBA00060041"/>
    </source>
</evidence>
<keyword evidence="13" id="KW-1185">Reference proteome</keyword>
<feature type="transmembrane region" description="Helical" evidence="10">
    <location>
        <begin position="94"/>
        <end position="117"/>
    </location>
</feature>
<feature type="transmembrane region" description="Helical" evidence="10">
    <location>
        <begin position="30"/>
        <end position="49"/>
    </location>
</feature>
<accession>A8ZV41</accession>
<dbReference type="GO" id="GO:0015648">
    <property type="term" value="F:lipid-linked peptidoglycan transporter activity"/>
    <property type="evidence" value="ECO:0007669"/>
    <property type="project" value="UniProtKB-UniRule"/>
</dbReference>
<evidence type="ECO:0000313" key="12">
    <source>
        <dbReference type="EMBL" id="ABW68131.1"/>
    </source>
</evidence>
<sequence length="528" mass="56333">MDEKRRVTRATGIIGSATLLSRVFGYARDMALAAFLGAGMASDAFFVAFRIPNLLRRLFAEGSLTIAFVPVFLEQIQHQGREEAFAMARSALRLLSVILVGVTLLGILFSPEIVYVMGFGFADVPEKFDLTVSLTRIMFPYVFFVCLVALAMGILNALGHFAAPALAPVLLNIAMLAALWAVAMVTDDPALRAMGLAWGVIAGGVLQLALQVPFLTRQGLFFWQKARLYHPALKKVGMLMLPAVFGAAVYQVNIVIGTLLATLLPEGSVSYLYYADRLVQFPLGVFAISAAMAVLPSISRQAAAGDFDAVKDTFGYSMRMILFISFPSMAGLIVLREPIVALLFERGGFDAQATRLTADALFYYVAGLWAFSAVRIVVSTFYALSDTKTPVVMAVIAICINAALSLILMGPLAHGGLALATSIASMVNLLLLTRALAARLGHIGLTGILRSATKSALCAALMGLAVWLALPFLIPAGAGSVRLLAGTVACMVLGVVCFVVFAYILKSRELGSLVAGKRSKARDTVVEK</sequence>
<dbReference type="InterPro" id="IPR051050">
    <property type="entry name" value="Lipid_II_flippase_MurJ/MviN"/>
</dbReference>
<feature type="transmembrane region" description="Helical" evidence="10">
    <location>
        <begin position="320"/>
        <end position="341"/>
    </location>
</feature>
<organism evidence="12 13">
    <name type="scientific">Desulfosudis oleivorans (strain DSM 6200 / JCM 39069 / Hxd3)</name>
    <name type="common">Desulfococcus oleovorans</name>
    <dbReference type="NCBI Taxonomy" id="96561"/>
    <lineage>
        <taxon>Bacteria</taxon>
        <taxon>Pseudomonadati</taxon>
        <taxon>Thermodesulfobacteriota</taxon>
        <taxon>Desulfobacteria</taxon>
        <taxon>Desulfobacterales</taxon>
        <taxon>Desulfosudaceae</taxon>
        <taxon>Desulfosudis</taxon>
    </lineage>
</organism>
<dbReference type="PIRSF" id="PIRSF002869">
    <property type="entry name" value="MviN"/>
    <property type="match status" value="1"/>
</dbReference>
<evidence type="ECO:0000256" key="3">
    <source>
        <dbReference type="ARBA" id="ARBA00022692"/>
    </source>
</evidence>
<dbReference type="eggNOG" id="COG0728">
    <property type="taxonomic scope" value="Bacteria"/>
</dbReference>
<feature type="transmembrane region" description="Helical" evidence="10">
    <location>
        <begin position="165"/>
        <end position="183"/>
    </location>
</feature>
<evidence type="ECO:0000256" key="9">
    <source>
        <dbReference type="ARBA" id="ARBA00061532"/>
    </source>
</evidence>
<keyword evidence="10" id="KW-0997">Cell inner membrane</keyword>
<evidence type="ECO:0000313" key="13">
    <source>
        <dbReference type="Proteomes" id="UP000008561"/>
    </source>
</evidence>
<dbReference type="RefSeq" id="WP_012175743.1">
    <property type="nucleotide sequence ID" value="NC_009943.1"/>
</dbReference>
<dbReference type="EMBL" id="CP000859">
    <property type="protein sequence ID" value="ABW68131.1"/>
    <property type="molecule type" value="Genomic_DNA"/>
</dbReference>
<comment type="function">
    <text evidence="8 10 11">Involved in peptidoglycan biosynthesis. Transports lipid-linked peptidoglycan precursors from the inner to the outer leaflet of the cytoplasmic membrane.</text>
</comment>
<evidence type="ECO:0000256" key="6">
    <source>
        <dbReference type="ARBA" id="ARBA00022989"/>
    </source>
</evidence>
<dbReference type="KEGG" id="dol:Dole_2327"/>
<feature type="transmembrane region" description="Helical" evidence="10">
    <location>
        <begin position="281"/>
        <end position="299"/>
    </location>
</feature>
<reference evidence="12 13" key="1">
    <citation type="submission" date="2007-10" db="EMBL/GenBank/DDBJ databases">
        <title>Complete sequence of Desulfococcus oleovorans Hxd3.</title>
        <authorList>
            <consortium name="US DOE Joint Genome Institute"/>
            <person name="Copeland A."/>
            <person name="Lucas S."/>
            <person name="Lapidus A."/>
            <person name="Barry K."/>
            <person name="Glavina del Rio T."/>
            <person name="Dalin E."/>
            <person name="Tice H."/>
            <person name="Pitluck S."/>
            <person name="Kiss H."/>
            <person name="Brettin T."/>
            <person name="Bruce D."/>
            <person name="Detter J.C."/>
            <person name="Han C."/>
            <person name="Schmutz J."/>
            <person name="Larimer F."/>
            <person name="Land M."/>
            <person name="Hauser L."/>
            <person name="Kyrpides N."/>
            <person name="Kim E."/>
            <person name="Wawrik B."/>
            <person name="Richardson P."/>
        </authorList>
    </citation>
    <scope>NUCLEOTIDE SEQUENCE [LARGE SCALE GENOMIC DNA]</scope>
    <source>
        <strain evidence="13">DSM 6200 / JCM 39069 / Hxd3</strain>
    </source>
</reference>
<keyword evidence="3 10" id="KW-0812">Transmembrane</keyword>
<feature type="transmembrane region" description="Helical" evidence="10">
    <location>
        <begin position="137"/>
        <end position="158"/>
    </location>
</feature>
<dbReference type="GO" id="GO:0034204">
    <property type="term" value="P:lipid translocation"/>
    <property type="evidence" value="ECO:0007669"/>
    <property type="project" value="TreeGrafter"/>
</dbReference>
<keyword evidence="10 11" id="KW-0961">Cell wall biogenesis/degradation</keyword>
<keyword evidence="7 10" id="KW-0472">Membrane</keyword>
<dbReference type="Pfam" id="PF03023">
    <property type="entry name" value="MurJ"/>
    <property type="match status" value="1"/>
</dbReference>
<feature type="transmembrane region" description="Helical" evidence="10">
    <location>
        <begin position="236"/>
        <end position="261"/>
    </location>
</feature>
<comment type="similarity">
    <text evidence="9 10 11">Belongs to the MurJ/MviN family.</text>
</comment>
<feature type="transmembrane region" description="Helical" evidence="10">
    <location>
        <begin position="361"/>
        <end position="384"/>
    </location>
</feature>
<feature type="transmembrane region" description="Helical" evidence="10">
    <location>
        <begin position="416"/>
        <end position="437"/>
    </location>
</feature>
<dbReference type="PANTHER" id="PTHR47019">
    <property type="entry name" value="LIPID II FLIPPASE MURJ"/>
    <property type="match status" value="1"/>
</dbReference>
<feature type="transmembrane region" description="Helical" evidence="10">
    <location>
        <begin position="457"/>
        <end position="477"/>
    </location>
</feature>
<dbReference type="GO" id="GO:0071555">
    <property type="term" value="P:cell wall organization"/>
    <property type="evidence" value="ECO:0007669"/>
    <property type="project" value="UniProtKB-UniRule"/>
</dbReference>
<evidence type="ECO:0000256" key="2">
    <source>
        <dbReference type="ARBA" id="ARBA00022475"/>
    </source>
</evidence>
<dbReference type="STRING" id="96561.Dole_2327"/>
<comment type="pathway">
    <text evidence="10">Cell wall biogenesis; peptidoglycan biosynthesis.</text>
</comment>
<dbReference type="PANTHER" id="PTHR47019:SF1">
    <property type="entry name" value="LIPID II FLIPPASE MURJ"/>
    <property type="match status" value="1"/>
</dbReference>
<dbReference type="GO" id="GO:0008360">
    <property type="term" value="P:regulation of cell shape"/>
    <property type="evidence" value="ECO:0007669"/>
    <property type="project" value="UniProtKB-UniRule"/>
</dbReference>
<dbReference type="CDD" id="cd13123">
    <property type="entry name" value="MATE_MurJ_like"/>
    <property type="match status" value="1"/>
</dbReference>
<dbReference type="AlphaFoldDB" id="A8ZV41"/>
<dbReference type="OrthoDB" id="9786339at2"/>
<dbReference type="NCBIfam" id="TIGR01695">
    <property type="entry name" value="murJ_mviN"/>
    <property type="match status" value="1"/>
</dbReference>
<feature type="transmembrane region" description="Helical" evidence="10">
    <location>
        <begin position="195"/>
        <end position="215"/>
    </location>
</feature>
<dbReference type="HOGENOM" id="CLU_006797_5_3_7"/>
<keyword evidence="2 10" id="KW-1003">Cell membrane</keyword>
<evidence type="ECO:0000256" key="5">
    <source>
        <dbReference type="ARBA" id="ARBA00022984"/>
    </source>
</evidence>